<feature type="transmembrane region" description="Helical" evidence="7">
    <location>
        <begin position="20"/>
        <end position="37"/>
    </location>
</feature>
<reference evidence="9 10" key="1">
    <citation type="submission" date="2015-09" db="EMBL/GenBank/DDBJ databases">
        <title>Genome sequencing project for genomic taxonomy and phylogenomics of Bacillus-like bacteria.</title>
        <authorList>
            <person name="Liu B."/>
            <person name="Wang J."/>
            <person name="Zhu Y."/>
            <person name="Liu G."/>
            <person name="Chen Q."/>
            <person name="Chen Z."/>
            <person name="Lan J."/>
            <person name="Che J."/>
            <person name="Ge C."/>
            <person name="Shi H."/>
            <person name="Pan Z."/>
            <person name="Liu X."/>
        </authorList>
    </citation>
    <scope>NUCLEOTIDE SEQUENCE [LARGE SCALE GENOMIC DNA]</scope>
    <source>
        <strain evidence="9 10">DSM 8552</strain>
    </source>
</reference>
<dbReference type="InterPro" id="IPR050189">
    <property type="entry name" value="MFS_Efflux_Transporters"/>
</dbReference>
<evidence type="ECO:0000256" key="4">
    <source>
        <dbReference type="ARBA" id="ARBA00022692"/>
    </source>
</evidence>
<feature type="domain" description="Major facilitator superfamily (MFS) profile" evidence="8">
    <location>
        <begin position="24"/>
        <end position="430"/>
    </location>
</feature>
<evidence type="ECO:0000256" key="5">
    <source>
        <dbReference type="ARBA" id="ARBA00022989"/>
    </source>
</evidence>
<feature type="transmembrane region" description="Helical" evidence="7">
    <location>
        <begin position="311"/>
        <end position="331"/>
    </location>
</feature>
<dbReference type="EMBL" id="LJJB01000007">
    <property type="protein sequence ID" value="KQL48614.1"/>
    <property type="molecule type" value="Genomic_DNA"/>
</dbReference>
<evidence type="ECO:0000256" key="2">
    <source>
        <dbReference type="ARBA" id="ARBA00022448"/>
    </source>
</evidence>
<dbReference type="SUPFAM" id="SSF103473">
    <property type="entry name" value="MFS general substrate transporter"/>
    <property type="match status" value="1"/>
</dbReference>
<feature type="transmembrane region" description="Helical" evidence="7">
    <location>
        <begin position="378"/>
        <end position="399"/>
    </location>
</feature>
<dbReference type="CDD" id="cd06174">
    <property type="entry name" value="MFS"/>
    <property type="match status" value="1"/>
</dbReference>
<evidence type="ECO:0000256" key="3">
    <source>
        <dbReference type="ARBA" id="ARBA00022475"/>
    </source>
</evidence>
<evidence type="ECO:0000313" key="10">
    <source>
        <dbReference type="Proteomes" id="UP000051063"/>
    </source>
</evidence>
<evidence type="ECO:0000256" key="6">
    <source>
        <dbReference type="ARBA" id="ARBA00023136"/>
    </source>
</evidence>
<feature type="transmembrane region" description="Helical" evidence="7">
    <location>
        <begin position="57"/>
        <end position="80"/>
    </location>
</feature>
<organism evidence="9 10">
    <name type="scientific">Brevibacillus choshinensis</name>
    <dbReference type="NCBI Taxonomy" id="54911"/>
    <lineage>
        <taxon>Bacteria</taxon>
        <taxon>Bacillati</taxon>
        <taxon>Bacillota</taxon>
        <taxon>Bacilli</taxon>
        <taxon>Bacillales</taxon>
        <taxon>Paenibacillaceae</taxon>
        <taxon>Brevibacillus</taxon>
    </lineage>
</organism>
<keyword evidence="3" id="KW-1003">Cell membrane</keyword>
<dbReference type="Gene3D" id="1.20.1250.20">
    <property type="entry name" value="MFS general substrate transporter like domains"/>
    <property type="match status" value="1"/>
</dbReference>
<dbReference type="Proteomes" id="UP000051063">
    <property type="component" value="Unassembled WGS sequence"/>
</dbReference>
<dbReference type="PANTHER" id="PTHR43124">
    <property type="entry name" value="PURINE EFFLUX PUMP PBUE"/>
    <property type="match status" value="1"/>
</dbReference>
<evidence type="ECO:0000259" key="8">
    <source>
        <dbReference type="PROSITE" id="PS50850"/>
    </source>
</evidence>
<dbReference type="PROSITE" id="PS50850">
    <property type="entry name" value="MFS"/>
    <property type="match status" value="1"/>
</dbReference>
<evidence type="ECO:0000313" key="9">
    <source>
        <dbReference type="EMBL" id="KQL48614.1"/>
    </source>
</evidence>
<feature type="transmembrane region" description="Helical" evidence="7">
    <location>
        <begin position="147"/>
        <end position="168"/>
    </location>
</feature>
<comment type="subcellular location">
    <subcellularLocation>
        <location evidence="1">Cell membrane</location>
        <topology evidence="1">Multi-pass membrane protein</topology>
    </subcellularLocation>
</comment>
<keyword evidence="4 7" id="KW-0812">Transmembrane</keyword>
<feature type="transmembrane region" description="Helical" evidence="7">
    <location>
        <begin position="87"/>
        <end position="107"/>
    </location>
</feature>
<keyword evidence="2" id="KW-0813">Transport</keyword>
<feature type="transmembrane region" description="Helical" evidence="7">
    <location>
        <begin position="405"/>
        <end position="425"/>
    </location>
</feature>
<feature type="transmembrane region" description="Helical" evidence="7">
    <location>
        <begin position="180"/>
        <end position="198"/>
    </location>
</feature>
<dbReference type="InterPro" id="IPR011701">
    <property type="entry name" value="MFS"/>
</dbReference>
<accession>A0ABR5NB60</accession>
<feature type="transmembrane region" description="Helical" evidence="7">
    <location>
        <begin position="245"/>
        <end position="267"/>
    </location>
</feature>
<dbReference type="RefSeq" id="WP_055742906.1">
    <property type="nucleotide sequence ID" value="NZ_LJJB01000007.1"/>
</dbReference>
<dbReference type="PANTHER" id="PTHR43124:SF3">
    <property type="entry name" value="CHLORAMPHENICOL EFFLUX PUMP RV0191"/>
    <property type="match status" value="1"/>
</dbReference>
<dbReference type="InterPro" id="IPR036259">
    <property type="entry name" value="MFS_trans_sf"/>
</dbReference>
<keyword evidence="6 7" id="KW-0472">Membrane</keyword>
<keyword evidence="10" id="KW-1185">Reference proteome</keyword>
<keyword evidence="5 7" id="KW-1133">Transmembrane helix</keyword>
<evidence type="ECO:0000256" key="7">
    <source>
        <dbReference type="SAM" id="Phobius"/>
    </source>
</evidence>
<feature type="transmembrane region" description="Helical" evidence="7">
    <location>
        <begin position="287"/>
        <end position="304"/>
    </location>
</feature>
<name>A0ABR5NB60_BRECH</name>
<protein>
    <recommendedName>
        <fullName evidence="8">Major facilitator superfamily (MFS) profile domain-containing protein</fullName>
    </recommendedName>
</protein>
<dbReference type="Pfam" id="PF07690">
    <property type="entry name" value="MFS_1"/>
    <property type="match status" value="1"/>
</dbReference>
<feature type="transmembrane region" description="Helical" evidence="7">
    <location>
        <begin position="337"/>
        <end position="358"/>
    </location>
</feature>
<feature type="transmembrane region" description="Helical" evidence="7">
    <location>
        <begin position="113"/>
        <end position="135"/>
    </location>
</feature>
<gene>
    <name evidence="9" type="ORF">AN963_02085</name>
</gene>
<comment type="caution">
    <text evidence="9">The sequence shown here is derived from an EMBL/GenBank/DDBJ whole genome shotgun (WGS) entry which is preliminary data.</text>
</comment>
<dbReference type="InterPro" id="IPR020846">
    <property type="entry name" value="MFS_dom"/>
</dbReference>
<proteinExistence type="predicted"/>
<sequence>MSRGGAFLSRQLDTYPTGGFRVWLLFIAILANFIASYESQIAPVLPLLLNDLHMDLHQYGILSAVCILAAALSSLVFGPLADRHGRVVFLVPSLFLTAVCVYGMAFVDTISQLFALRVVLSFVDGVAFGLTAGLVRDFSPRMGRALAYGFWTFGPVGSNFFAAAIAGWTLPVYGHWQSQFYIAGTVALVSSIVILFTIRDLSPRLRAQIIHSKKTMEQVNEQPAKAEKKVEEGSLMKQVLRVPHLWLSSIGISLFLLTYFTMASFGPKILVDSFGFEAHQAASISKYFWFLNLLTLLVAGWISDRLQLRKIVSLFGAVAFALYMIYFVSLFGTDVSAGAMIVYVSILGGLMGITYGPWNALFSENVEDVKASLQSSAWGLHGAIIRVVPVVMNLVLPSVVASGGWSTWIAIAVAVGVIVYIPLLFMSKGPWLSKKPAEVVAQ</sequence>
<evidence type="ECO:0000256" key="1">
    <source>
        <dbReference type="ARBA" id="ARBA00004651"/>
    </source>
</evidence>